<dbReference type="AlphaFoldDB" id="A0A8X6Q810"/>
<feature type="region of interest" description="Disordered" evidence="1">
    <location>
        <begin position="1"/>
        <end position="56"/>
    </location>
</feature>
<evidence type="ECO:0000313" key="2">
    <source>
        <dbReference type="EMBL" id="GFU05266.1"/>
    </source>
</evidence>
<dbReference type="Proteomes" id="UP000887013">
    <property type="component" value="Unassembled WGS sequence"/>
</dbReference>
<evidence type="ECO:0000313" key="3">
    <source>
        <dbReference type="Proteomes" id="UP000887013"/>
    </source>
</evidence>
<proteinExistence type="predicted"/>
<dbReference type="EMBL" id="BMAW01028032">
    <property type="protein sequence ID" value="GFU05266.1"/>
    <property type="molecule type" value="Genomic_DNA"/>
</dbReference>
<evidence type="ECO:0000256" key="1">
    <source>
        <dbReference type="SAM" id="MobiDB-lite"/>
    </source>
</evidence>
<accession>A0A8X6Q810</accession>
<sequence length="99" mass="11301">MDEYREKRRGGRENLKDHPELDPIKHRRIPRPHLEEDDSTPSSVEQPVDAHRKGWQTRGMLTVGLRAASPRPETLHRLLAPRPTTGAFNLARSSSDAMD</sequence>
<name>A0A8X6Q810_NEPPI</name>
<protein>
    <submittedName>
        <fullName evidence="2">Uncharacterized protein</fullName>
    </submittedName>
</protein>
<keyword evidence="3" id="KW-1185">Reference proteome</keyword>
<feature type="region of interest" description="Disordered" evidence="1">
    <location>
        <begin position="79"/>
        <end position="99"/>
    </location>
</feature>
<reference evidence="2" key="1">
    <citation type="submission" date="2020-08" db="EMBL/GenBank/DDBJ databases">
        <title>Multicomponent nature underlies the extraordinary mechanical properties of spider dragline silk.</title>
        <authorList>
            <person name="Kono N."/>
            <person name="Nakamura H."/>
            <person name="Mori M."/>
            <person name="Yoshida Y."/>
            <person name="Ohtoshi R."/>
            <person name="Malay A.D."/>
            <person name="Moran D.A.P."/>
            <person name="Tomita M."/>
            <person name="Numata K."/>
            <person name="Arakawa K."/>
        </authorList>
    </citation>
    <scope>NUCLEOTIDE SEQUENCE</scope>
</reference>
<comment type="caution">
    <text evidence="2">The sequence shown here is derived from an EMBL/GenBank/DDBJ whole genome shotgun (WGS) entry which is preliminary data.</text>
</comment>
<dbReference type="OrthoDB" id="10492302at2759"/>
<feature type="compositionally biased region" description="Basic and acidic residues" evidence="1">
    <location>
        <begin position="1"/>
        <end position="24"/>
    </location>
</feature>
<organism evidence="2 3">
    <name type="scientific">Nephila pilipes</name>
    <name type="common">Giant wood spider</name>
    <name type="synonym">Nephila maculata</name>
    <dbReference type="NCBI Taxonomy" id="299642"/>
    <lineage>
        <taxon>Eukaryota</taxon>
        <taxon>Metazoa</taxon>
        <taxon>Ecdysozoa</taxon>
        <taxon>Arthropoda</taxon>
        <taxon>Chelicerata</taxon>
        <taxon>Arachnida</taxon>
        <taxon>Araneae</taxon>
        <taxon>Araneomorphae</taxon>
        <taxon>Entelegynae</taxon>
        <taxon>Araneoidea</taxon>
        <taxon>Nephilidae</taxon>
        <taxon>Nephila</taxon>
    </lineage>
</organism>
<gene>
    <name evidence="2" type="ORF">NPIL_636331</name>
</gene>